<dbReference type="PANTHER" id="PTHR33545:SF9">
    <property type="entry name" value="UPF0750 MEMBRANE PROTEIN YITE"/>
    <property type="match status" value="1"/>
</dbReference>
<sequence length="278" mass="30344">MRLSNLKQTMLQMGLILIALEIIAIGIQLFFAPHEVAAGGATGVGILLEELMGWRISTVVLVINIGMLILAYFLLDKKTTLRILFGSFMLPVCLAITPQAMVVEDKLLAIIIGSVVYAAGIALLYRIDASSGGSTVPPLIFKKYFNIKPALSLLVVDLLVCFANVFVSGFETFMLATCSSILTLITMNYIETGLNRKKVLYVMSNEQLATIKEHLVEEADVGVTIFDVTGGYSNEDKQMLMLVVENQAYQHIINKIHEVDPLAFTIVGNIAEVRGGSL</sequence>
<dbReference type="Proteomes" id="UP000234349">
    <property type="component" value="Unassembled WGS sequence"/>
</dbReference>
<feature type="transmembrane region" description="Helical" evidence="6">
    <location>
        <begin position="81"/>
        <end position="101"/>
    </location>
</feature>
<dbReference type="Gene3D" id="3.30.70.120">
    <property type="match status" value="1"/>
</dbReference>
<dbReference type="InterPro" id="IPR003740">
    <property type="entry name" value="YitT"/>
</dbReference>
<evidence type="ECO:0000256" key="3">
    <source>
        <dbReference type="ARBA" id="ARBA00022692"/>
    </source>
</evidence>
<feature type="transmembrane region" description="Helical" evidence="6">
    <location>
        <begin position="52"/>
        <end position="74"/>
    </location>
</feature>
<protein>
    <submittedName>
        <fullName evidence="8">YitT family protein</fullName>
    </submittedName>
</protein>
<accession>A0A094XZ85</accession>
<dbReference type="GeneID" id="57132903"/>
<name>A0A094XZ85_LATSK</name>
<evidence type="ECO:0000313" key="10">
    <source>
        <dbReference type="Proteomes" id="UP000234349"/>
    </source>
</evidence>
<feature type="transmembrane region" description="Helical" evidence="6">
    <location>
        <begin position="173"/>
        <end position="190"/>
    </location>
</feature>
<dbReference type="InterPro" id="IPR015867">
    <property type="entry name" value="N-reg_PII/ATP_PRibTrfase_C"/>
</dbReference>
<dbReference type="AlphaFoldDB" id="A0A094XZ85"/>
<dbReference type="Pfam" id="PF10035">
    <property type="entry name" value="DUF2179"/>
    <property type="match status" value="1"/>
</dbReference>
<keyword evidence="5 6" id="KW-0472">Membrane</keyword>
<keyword evidence="4 6" id="KW-1133">Transmembrane helix</keyword>
<dbReference type="RefSeq" id="WP_035147113.1">
    <property type="nucleotide sequence ID" value="NZ_AP017931.1"/>
</dbReference>
<organism evidence="9 11">
    <name type="scientific">Latilactobacillus sakei</name>
    <name type="common">Lactobacillus sakei</name>
    <dbReference type="NCBI Taxonomy" id="1599"/>
    <lineage>
        <taxon>Bacteria</taxon>
        <taxon>Bacillati</taxon>
        <taxon>Bacillota</taxon>
        <taxon>Bacilli</taxon>
        <taxon>Lactobacillales</taxon>
        <taxon>Lactobacillaceae</taxon>
        <taxon>Latilactobacillus</taxon>
    </lineage>
</organism>
<evidence type="ECO:0000256" key="2">
    <source>
        <dbReference type="ARBA" id="ARBA00022475"/>
    </source>
</evidence>
<dbReference type="PANTHER" id="PTHR33545">
    <property type="entry name" value="UPF0750 MEMBRANE PROTEIN YITT-RELATED"/>
    <property type="match status" value="1"/>
</dbReference>
<proteinExistence type="predicted"/>
<evidence type="ECO:0000256" key="4">
    <source>
        <dbReference type="ARBA" id="ARBA00022989"/>
    </source>
</evidence>
<dbReference type="InterPro" id="IPR019264">
    <property type="entry name" value="DUF2179"/>
</dbReference>
<dbReference type="PIRSF" id="PIRSF006483">
    <property type="entry name" value="Membrane_protein_YitT"/>
    <property type="match status" value="1"/>
</dbReference>
<evidence type="ECO:0000256" key="6">
    <source>
        <dbReference type="SAM" id="Phobius"/>
    </source>
</evidence>
<feature type="transmembrane region" description="Helical" evidence="6">
    <location>
        <begin position="145"/>
        <end position="167"/>
    </location>
</feature>
<evidence type="ECO:0000259" key="7">
    <source>
        <dbReference type="Pfam" id="PF10035"/>
    </source>
</evidence>
<dbReference type="InterPro" id="IPR051461">
    <property type="entry name" value="UPF0750_membrane"/>
</dbReference>
<evidence type="ECO:0000313" key="11">
    <source>
        <dbReference type="Proteomes" id="UP000239650"/>
    </source>
</evidence>
<evidence type="ECO:0000256" key="1">
    <source>
        <dbReference type="ARBA" id="ARBA00004651"/>
    </source>
</evidence>
<evidence type="ECO:0000313" key="8">
    <source>
        <dbReference type="EMBL" id="PKX78174.1"/>
    </source>
</evidence>
<feature type="transmembrane region" description="Helical" evidence="6">
    <location>
        <begin position="12"/>
        <end position="32"/>
    </location>
</feature>
<evidence type="ECO:0000313" key="9">
    <source>
        <dbReference type="EMBL" id="SPE21477.1"/>
    </source>
</evidence>
<feature type="transmembrane region" description="Helical" evidence="6">
    <location>
        <begin position="107"/>
        <end position="125"/>
    </location>
</feature>
<dbReference type="Pfam" id="PF02588">
    <property type="entry name" value="YitT_membrane"/>
    <property type="match status" value="1"/>
</dbReference>
<keyword evidence="2" id="KW-1003">Cell membrane</keyword>
<dbReference type="EMBL" id="OKRC01000006">
    <property type="protein sequence ID" value="SPE21477.1"/>
    <property type="molecule type" value="Genomic_DNA"/>
</dbReference>
<reference evidence="9 11" key="2">
    <citation type="submission" date="2018-02" db="EMBL/GenBank/DDBJ databases">
        <authorList>
            <person name="Rodrigo-Torres L."/>
            <person name="Arahal R. D."/>
            <person name="Lucena T."/>
        </authorList>
    </citation>
    <scope>NUCLEOTIDE SEQUENCE [LARGE SCALE GENOMIC DNA]</scope>
    <source>
        <strain evidence="9 11">CECT 9267</strain>
    </source>
</reference>
<gene>
    <name evidence="8" type="ORF">CUR37_05150</name>
    <name evidence="9" type="ORF">LAS9267_01359</name>
</gene>
<comment type="caution">
    <text evidence="9">The sequence shown here is derived from an EMBL/GenBank/DDBJ whole genome shotgun (WGS) entry which is preliminary data.</text>
</comment>
<dbReference type="CDD" id="cd16380">
    <property type="entry name" value="YitT_C"/>
    <property type="match status" value="1"/>
</dbReference>
<dbReference type="Proteomes" id="UP000239650">
    <property type="component" value="Unassembled WGS sequence"/>
</dbReference>
<keyword evidence="3 6" id="KW-0812">Transmembrane</keyword>
<dbReference type="GO" id="GO:0005886">
    <property type="term" value="C:plasma membrane"/>
    <property type="evidence" value="ECO:0007669"/>
    <property type="project" value="UniProtKB-SubCell"/>
</dbReference>
<dbReference type="EMBL" id="MKGH01000020">
    <property type="protein sequence ID" value="PKX78174.1"/>
    <property type="molecule type" value="Genomic_DNA"/>
</dbReference>
<feature type="domain" description="DUF2179" evidence="7">
    <location>
        <begin position="222"/>
        <end position="275"/>
    </location>
</feature>
<reference evidence="8 10" key="1">
    <citation type="submission" date="2016-09" db="EMBL/GenBank/DDBJ databases">
        <authorList>
            <person name="Inglin R.C."/>
        </authorList>
    </citation>
    <scope>NUCLEOTIDE SEQUENCE [LARGE SCALE GENOMIC DNA]</scope>
    <source>
        <strain evidence="8 10">RI-517</strain>
    </source>
</reference>
<comment type="subcellular location">
    <subcellularLocation>
        <location evidence="1">Cell membrane</location>
        <topology evidence="1">Multi-pass membrane protein</topology>
    </subcellularLocation>
</comment>
<evidence type="ECO:0000256" key="5">
    <source>
        <dbReference type="ARBA" id="ARBA00023136"/>
    </source>
</evidence>